<name>A0ABW5J190_9BACT</name>
<organism evidence="2 3">
    <name type="scientific">Emticicia soli</name>
    <dbReference type="NCBI Taxonomy" id="2027878"/>
    <lineage>
        <taxon>Bacteria</taxon>
        <taxon>Pseudomonadati</taxon>
        <taxon>Bacteroidota</taxon>
        <taxon>Cytophagia</taxon>
        <taxon>Cytophagales</taxon>
        <taxon>Leadbetterellaceae</taxon>
        <taxon>Emticicia</taxon>
    </lineage>
</organism>
<feature type="transmembrane region" description="Helical" evidence="1">
    <location>
        <begin position="80"/>
        <end position="100"/>
    </location>
</feature>
<protein>
    <submittedName>
        <fullName evidence="2">DUF3667 domain-containing protein</fullName>
    </submittedName>
</protein>
<dbReference type="RefSeq" id="WP_340236754.1">
    <property type="nucleotide sequence ID" value="NZ_JBBEWC010000006.1"/>
</dbReference>
<reference evidence="3" key="1">
    <citation type="journal article" date="2019" name="Int. J. Syst. Evol. Microbiol.">
        <title>The Global Catalogue of Microorganisms (GCM) 10K type strain sequencing project: providing services to taxonomists for standard genome sequencing and annotation.</title>
        <authorList>
            <consortium name="The Broad Institute Genomics Platform"/>
            <consortium name="The Broad Institute Genome Sequencing Center for Infectious Disease"/>
            <person name="Wu L."/>
            <person name="Ma J."/>
        </authorList>
    </citation>
    <scope>NUCLEOTIDE SEQUENCE [LARGE SCALE GENOMIC DNA]</scope>
    <source>
        <strain evidence="3">KCTC 52344</strain>
    </source>
</reference>
<comment type="caution">
    <text evidence="2">The sequence shown here is derived from an EMBL/GenBank/DDBJ whole genome shotgun (WGS) entry which is preliminary data.</text>
</comment>
<gene>
    <name evidence="2" type="ORF">ACFSR2_01365</name>
</gene>
<keyword evidence="1" id="KW-0812">Transmembrane</keyword>
<feature type="transmembrane region" description="Helical" evidence="1">
    <location>
        <begin position="208"/>
        <end position="233"/>
    </location>
</feature>
<dbReference type="Proteomes" id="UP001597510">
    <property type="component" value="Unassembled WGS sequence"/>
</dbReference>
<feature type="transmembrane region" description="Helical" evidence="1">
    <location>
        <begin position="120"/>
        <end position="137"/>
    </location>
</feature>
<dbReference type="EMBL" id="JBHULC010000003">
    <property type="protein sequence ID" value="MFD2519511.1"/>
    <property type="molecule type" value="Genomic_DNA"/>
</dbReference>
<evidence type="ECO:0000313" key="3">
    <source>
        <dbReference type="Proteomes" id="UP001597510"/>
    </source>
</evidence>
<keyword evidence="3" id="KW-1185">Reference proteome</keyword>
<accession>A0ABW5J190</accession>
<sequence>MQTCLNCHQENQESFKFCPTCGQKSSVHRINTHFLFHEVIHAFTHADSGIFYLVKELAIRPGEVVKEYVAGQRKKYYNPFNFFLITVAISAFLSSYFHLFDVNPKTTNPISAIVTKRVNWIFVASVPIQAFFTWLFFRKKKYNFAENIIFHCFLGGFRFIFFLLIFVVFVNLFREYYNIILYTFFFLFLLYATWAAKQFYEENLWLTGVKVFGAFILNQMLISVVIGFIYHAFLKNQH</sequence>
<feature type="transmembrane region" description="Helical" evidence="1">
    <location>
        <begin position="149"/>
        <end position="170"/>
    </location>
</feature>
<evidence type="ECO:0000313" key="2">
    <source>
        <dbReference type="EMBL" id="MFD2519511.1"/>
    </source>
</evidence>
<keyword evidence="1" id="KW-0472">Membrane</keyword>
<evidence type="ECO:0000256" key="1">
    <source>
        <dbReference type="SAM" id="Phobius"/>
    </source>
</evidence>
<dbReference type="InterPro" id="IPR022134">
    <property type="entry name" value="DUF3667"/>
</dbReference>
<keyword evidence="1" id="KW-1133">Transmembrane helix</keyword>
<dbReference type="Pfam" id="PF12412">
    <property type="entry name" value="DUF3667"/>
    <property type="match status" value="1"/>
</dbReference>
<feature type="transmembrane region" description="Helical" evidence="1">
    <location>
        <begin position="176"/>
        <end position="196"/>
    </location>
</feature>
<proteinExistence type="predicted"/>